<evidence type="ECO:0000256" key="7">
    <source>
        <dbReference type="ARBA" id="ARBA00023017"/>
    </source>
</evidence>
<dbReference type="EMBL" id="OY660884">
    <property type="protein sequence ID" value="CAJ1084271.1"/>
    <property type="molecule type" value="Genomic_DNA"/>
</dbReference>
<keyword evidence="8" id="KW-0969">Cilium</keyword>
<evidence type="ECO:0000256" key="8">
    <source>
        <dbReference type="ARBA" id="ARBA00023069"/>
    </source>
</evidence>
<feature type="region of interest" description="Disordered" evidence="12">
    <location>
        <begin position="627"/>
        <end position="659"/>
    </location>
</feature>
<dbReference type="GO" id="GO:0036157">
    <property type="term" value="C:outer dynein arm"/>
    <property type="evidence" value="ECO:0007669"/>
    <property type="project" value="TreeGrafter"/>
</dbReference>
<dbReference type="InterPro" id="IPR015943">
    <property type="entry name" value="WD40/YVTN_repeat-like_dom_sf"/>
</dbReference>
<reference evidence="13" key="1">
    <citation type="submission" date="2023-08" db="EMBL/GenBank/DDBJ databases">
        <authorList>
            <person name="Alioto T."/>
            <person name="Alioto T."/>
            <person name="Gomez Garrido J."/>
        </authorList>
    </citation>
    <scope>NUCLEOTIDE SEQUENCE</scope>
</reference>
<dbReference type="InterPro" id="IPR001680">
    <property type="entry name" value="WD40_rpt"/>
</dbReference>
<evidence type="ECO:0000256" key="2">
    <source>
        <dbReference type="ARBA" id="ARBA00011059"/>
    </source>
</evidence>
<feature type="compositionally biased region" description="Basic and acidic residues" evidence="12">
    <location>
        <begin position="588"/>
        <end position="600"/>
    </location>
</feature>
<dbReference type="PANTHER" id="PTHR12442:SF7">
    <property type="entry name" value="DYNEIN AXONEMAL INTERMEDIATE CHAIN 2"/>
    <property type="match status" value="1"/>
</dbReference>
<evidence type="ECO:0000256" key="6">
    <source>
        <dbReference type="ARBA" id="ARBA00022737"/>
    </source>
</evidence>
<keyword evidence="3" id="KW-0963">Cytoplasm</keyword>
<feature type="compositionally biased region" description="Basic and acidic residues" evidence="12">
    <location>
        <begin position="124"/>
        <end position="143"/>
    </location>
</feature>
<evidence type="ECO:0000256" key="10">
    <source>
        <dbReference type="ARBA" id="ARBA00023212"/>
    </source>
</evidence>
<evidence type="ECO:0000256" key="3">
    <source>
        <dbReference type="ARBA" id="ARBA00022490"/>
    </source>
</evidence>
<dbReference type="Pfam" id="PF00400">
    <property type="entry name" value="WD40"/>
    <property type="match status" value="1"/>
</dbReference>
<dbReference type="FunFam" id="2.130.10.10:FF:000584">
    <property type="entry name" value="Dynein intermediate chain 2"/>
    <property type="match status" value="1"/>
</dbReference>
<dbReference type="GO" id="GO:0003341">
    <property type="term" value="P:cilium movement"/>
    <property type="evidence" value="ECO:0007669"/>
    <property type="project" value="TreeGrafter"/>
</dbReference>
<name>A0AAV1HGW0_XYRNO</name>
<dbReference type="GO" id="GO:0005874">
    <property type="term" value="C:microtubule"/>
    <property type="evidence" value="ECO:0007669"/>
    <property type="project" value="UniProtKB-KW"/>
</dbReference>
<sequence length="659" mass="75653">MFQLFPLDKISTYSRPFYRPFSGSQSAFLPAFLRVTVHLFTGLSPGHSQPFYRPFSGSQSTFLPAFLRMEIVHVYTKLRSEFGRQCLFSDRPAELLVDVSPDPNLALQFIQKTRRDQAMQASRDMSEHQVNTERFESESRGINHLEGGWPKDINPQEMEQTIRFRKKVEKDEVYINSVLQLGSIMEHCIRQNNAVDIYREYFEDEDEVEENQEPPSAKTINVFRDPNELKRTVTDLSWRPDGARKLAAAYSCLEFQKSCRGSSLDSYIWDIENPNKPELTLKPASPLVCLDYNPKDPHTLVGGSYNGQIVYWDTRRGGTPVEVSSVEQSHRDLVYKILWLQSKTGTDAFSASTDGQVLWWDVRRLSEPTDQLVLDPCREGNLDRAFGAVSLEFEPTMPTKFMVGTEQGLVVSCNRKAKTPAEKMVCTYEGHHGPVYALQRNPFFPKNFLTVGDWTARIWSEDIKESSIMWTRYQMSYLSNACWSPVRPSVFFTVKMDGTLDIWDILFKQNDPTLSLKVCDDPLYSLCLQDNGRLLACGSQGGGATLLEVCSGLSTLQKNDKSLLAAMFERETKREKILEARQREIRLKERSRSEQSREEEVGPEVGDDSPHQLITWTEKDFFSLVEAEQRRRSEREGRGQQEKDVCEEREEKNETTSAK</sequence>
<comment type="subcellular location">
    <subcellularLocation>
        <location evidence="1">Cytoplasm</location>
        <location evidence="1">Cytoskeleton</location>
        <location evidence="1">Cilium axoneme</location>
    </subcellularLocation>
</comment>
<accession>A0AAV1HGW0</accession>
<keyword evidence="10" id="KW-0206">Cytoskeleton</keyword>
<keyword evidence="14" id="KW-1185">Reference proteome</keyword>
<keyword evidence="5" id="KW-0493">Microtubule</keyword>
<gene>
    <name evidence="13" type="ORF">XNOV1_A005674</name>
</gene>
<keyword evidence="11" id="KW-0966">Cell projection</keyword>
<proteinExistence type="inferred from homology"/>
<dbReference type="SMART" id="SM00320">
    <property type="entry name" value="WD40"/>
    <property type="match status" value="5"/>
</dbReference>
<evidence type="ECO:0000313" key="14">
    <source>
        <dbReference type="Proteomes" id="UP001178508"/>
    </source>
</evidence>
<dbReference type="FunFam" id="2.130.10.10:FF:001723">
    <property type="entry name" value="Dynein intermediate chain 3, ciliary"/>
    <property type="match status" value="1"/>
</dbReference>
<keyword evidence="6" id="KW-0677">Repeat</keyword>
<keyword evidence="7" id="KW-0243">Dynein</keyword>
<dbReference type="Proteomes" id="UP001178508">
    <property type="component" value="Chromosome 21"/>
</dbReference>
<protein>
    <submittedName>
        <fullName evidence="13">Dynein intermediate chain 2, axonemal isoform X1</fullName>
    </submittedName>
</protein>
<dbReference type="PANTHER" id="PTHR12442">
    <property type="entry name" value="DYNEIN INTERMEDIATE CHAIN"/>
    <property type="match status" value="1"/>
</dbReference>
<comment type="similarity">
    <text evidence="2">Belongs to the dynein intermediate chain family.</text>
</comment>
<evidence type="ECO:0000256" key="1">
    <source>
        <dbReference type="ARBA" id="ARBA00004430"/>
    </source>
</evidence>
<dbReference type="GO" id="GO:0045504">
    <property type="term" value="F:dynein heavy chain binding"/>
    <property type="evidence" value="ECO:0007669"/>
    <property type="project" value="TreeGrafter"/>
</dbReference>
<evidence type="ECO:0000256" key="12">
    <source>
        <dbReference type="SAM" id="MobiDB-lite"/>
    </source>
</evidence>
<dbReference type="GO" id="GO:0036158">
    <property type="term" value="P:outer dynein arm assembly"/>
    <property type="evidence" value="ECO:0007669"/>
    <property type="project" value="TreeGrafter"/>
</dbReference>
<dbReference type="GO" id="GO:0045503">
    <property type="term" value="F:dynein light chain binding"/>
    <property type="evidence" value="ECO:0007669"/>
    <property type="project" value="TreeGrafter"/>
</dbReference>
<evidence type="ECO:0000256" key="5">
    <source>
        <dbReference type="ARBA" id="ARBA00022701"/>
    </source>
</evidence>
<evidence type="ECO:0000256" key="4">
    <source>
        <dbReference type="ARBA" id="ARBA00022574"/>
    </source>
</evidence>
<evidence type="ECO:0000256" key="9">
    <source>
        <dbReference type="ARBA" id="ARBA00023175"/>
    </source>
</evidence>
<keyword evidence="9" id="KW-0505">Motor protein</keyword>
<dbReference type="AlphaFoldDB" id="A0AAV1HGW0"/>
<dbReference type="SUPFAM" id="SSF50978">
    <property type="entry name" value="WD40 repeat-like"/>
    <property type="match status" value="1"/>
</dbReference>
<organism evidence="13 14">
    <name type="scientific">Xyrichtys novacula</name>
    <name type="common">Pearly razorfish</name>
    <name type="synonym">Hemipteronotus novacula</name>
    <dbReference type="NCBI Taxonomy" id="13765"/>
    <lineage>
        <taxon>Eukaryota</taxon>
        <taxon>Metazoa</taxon>
        <taxon>Chordata</taxon>
        <taxon>Craniata</taxon>
        <taxon>Vertebrata</taxon>
        <taxon>Euteleostomi</taxon>
        <taxon>Actinopterygii</taxon>
        <taxon>Neopterygii</taxon>
        <taxon>Teleostei</taxon>
        <taxon>Neoteleostei</taxon>
        <taxon>Acanthomorphata</taxon>
        <taxon>Eupercaria</taxon>
        <taxon>Labriformes</taxon>
        <taxon>Labridae</taxon>
        <taxon>Xyrichtys</taxon>
    </lineage>
</organism>
<feature type="region of interest" description="Disordered" evidence="12">
    <location>
        <begin position="588"/>
        <end position="614"/>
    </location>
</feature>
<keyword evidence="4" id="KW-0853">WD repeat</keyword>
<dbReference type="Gene3D" id="2.130.10.10">
    <property type="entry name" value="YVTN repeat-like/Quinoprotein amine dehydrogenase"/>
    <property type="match status" value="2"/>
</dbReference>
<evidence type="ECO:0000256" key="11">
    <source>
        <dbReference type="ARBA" id="ARBA00023273"/>
    </source>
</evidence>
<feature type="region of interest" description="Disordered" evidence="12">
    <location>
        <begin position="122"/>
        <end position="153"/>
    </location>
</feature>
<dbReference type="InterPro" id="IPR050687">
    <property type="entry name" value="Dynein_IC"/>
</dbReference>
<dbReference type="InterPro" id="IPR036322">
    <property type="entry name" value="WD40_repeat_dom_sf"/>
</dbReference>
<evidence type="ECO:0000313" key="13">
    <source>
        <dbReference type="EMBL" id="CAJ1084271.1"/>
    </source>
</evidence>